<dbReference type="RefSeq" id="WP_189678055.1">
    <property type="nucleotide sequence ID" value="NZ_BNCJ01000001.1"/>
</dbReference>
<comment type="caution">
    <text evidence="2">The sequence shown here is derived from an EMBL/GenBank/DDBJ whole genome shotgun (WGS) entry which is preliminary data.</text>
</comment>
<evidence type="ECO:0000313" key="2">
    <source>
        <dbReference type="EMBL" id="GHF33266.1"/>
    </source>
</evidence>
<keyword evidence="3" id="KW-1185">Reference proteome</keyword>
<evidence type="ECO:0000256" key="1">
    <source>
        <dbReference type="SAM" id="MobiDB-lite"/>
    </source>
</evidence>
<evidence type="ECO:0000313" key="3">
    <source>
        <dbReference type="Proteomes" id="UP000626220"/>
    </source>
</evidence>
<dbReference type="AlphaFoldDB" id="A0A8J3GTV1"/>
<gene>
    <name evidence="2" type="ORF">GCM10017056_00850</name>
</gene>
<organism evidence="2 3">
    <name type="scientific">Seohaeicola zhoushanensis</name>
    <dbReference type="NCBI Taxonomy" id="1569283"/>
    <lineage>
        <taxon>Bacteria</taxon>
        <taxon>Pseudomonadati</taxon>
        <taxon>Pseudomonadota</taxon>
        <taxon>Alphaproteobacteria</taxon>
        <taxon>Rhodobacterales</taxon>
        <taxon>Roseobacteraceae</taxon>
        <taxon>Seohaeicola</taxon>
    </lineage>
</organism>
<dbReference type="Proteomes" id="UP000626220">
    <property type="component" value="Unassembled WGS sequence"/>
</dbReference>
<protein>
    <submittedName>
        <fullName evidence="2">Uncharacterized protein</fullName>
    </submittedName>
</protein>
<proteinExistence type="predicted"/>
<dbReference type="EMBL" id="BNCJ01000001">
    <property type="protein sequence ID" value="GHF33266.1"/>
    <property type="molecule type" value="Genomic_DNA"/>
</dbReference>
<name>A0A8J3GTV1_9RHOB</name>
<sequence>MAQLALERQELRAQLQAERRMLVLRALVLPEQRLADLRRERARLALERVQVHLELDRAHLARMRALAAPAHPGGRVPGSTTSSASS</sequence>
<reference evidence="2" key="1">
    <citation type="journal article" date="2014" name="Int. J. Syst. Evol. Microbiol.">
        <title>Complete genome sequence of Corynebacterium casei LMG S-19264T (=DSM 44701T), isolated from a smear-ripened cheese.</title>
        <authorList>
            <consortium name="US DOE Joint Genome Institute (JGI-PGF)"/>
            <person name="Walter F."/>
            <person name="Albersmeier A."/>
            <person name="Kalinowski J."/>
            <person name="Ruckert C."/>
        </authorList>
    </citation>
    <scope>NUCLEOTIDE SEQUENCE</scope>
    <source>
        <strain evidence="2">KCTC 42650</strain>
    </source>
</reference>
<reference evidence="2" key="2">
    <citation type="submission" date="2020-09" db="EMBL/GenBank/DDBJ databases">
        <authorList>
            <person name="Sun Q."/>
            <person name="Kim S."/>
        </authorList>
    </citation>
    <scope>NUCLEOTIDE SEQUENCE</scope>
    <source>
        <strain evidence="2">KCTC 42650</strain>
    </source>
</reference>
<feature type="region of interest" description="Disordered" evidence="1">
    <location>
        <begin position="67"/>
        <end position="86"/>
    </location>
</feature>
<accession>A0A8J3GTV1</accession>